<dbReference type="InterPro" id="IPR014030">
    <property type="entry name" value="Ketoacyl_synth_N"/>
</dbReference>
<dbReference type="InterPro" id="IPR049900">
    <property type="entry name" value="PKS_mFAS_DH"/>
</dbReference>
<dbReference type="PROSITE" id="PS00012">
    <property type="entry name" value="PHOSPHOPANTETHEINE"/>
    <property type="match status" value="2"/>
</dbReference>
<feature type="domain" description="PKS/mFAS DH" evidence="10">
    <location>
        <begin position="3631"/>
        <end position="3908"/>
    </location>
</feature>
<dbReference type="Pfam" id="PF21089">
    <property type="entry name" value="PKS_DH_N"/>
    <property type="match status" value="2"/>
</dbReference>
<keyword evidence="12" id="KW-1185">Reference proteome</keyword>
<dbReference type="InterPro" id="IPR013968">
    <property type="entry name" value="PKS_KR"/>
</dbReference>
<dbReference type="Pfam" id="PF16197">
    <property type="entry name" value="KAsynt_C_assoc"/>
    <property type="match status" value="3"/>
</dbReference>
<dbReference type="Pfam" id="PF13602">
    <property type="entry name" value="ADH_zinc_N_2"/>
    <property type="match status" value="1"/>
</dbReference>
<dbReference type="InterPro" id="IPR009081">
    <property type="entry name" value="PP-bd_ACP"/>
</dbReference>
<organism evidence="11 12">
    <name type="scientific">Actinomadura napierensis</name>
    <dbReference type="NCBI Taxonomy" id="267854"/>
    <lineage>
        <taxon>Bacteria</taxon>
        <taxon>Bacillati</taxon>
        <taxon>Actinomycetota</taxon>
        <taxon>Actinomycetes</taxon>
        <taxon>Streptosporangiales</taxon>
        <taxon>Thermomonosporaceae</taxon>
        <taxon>Actinomadura</taxon>
    </lineage>
</organism>
<evidence type="ECO:0000256" key="2">
    <source>
        <dbReference type="ARBA" id="ARBA00022553"/>
    </source>
</evidence>
<dbReference type="PROSITE" id="PS52004">
    <property type="entry name" value="KS3_2"/>
    <property type="match status" value="3"/>
</dbReference>
<dbReference type="SUPFAM" id="SSF47336">
    <property type="entry name" value="ACP-like"/>
    <property type="match status" value="3"/>
</dbReference>
<dbReference type="Gene3D" id="3.10.129.110">
    <property type="entry name" value="Polyketide synthase dehydratase"/>
    <property type="match status" value="2"/>
</dbReference>
<feature type="region of interest" description="Disordered" evidence="7">
    <location>
        <begin position="2009"/>
        <end position="2051"/>
    </location>
</feature>
<dbReference type="EMBL" id="BAAAMR010000037">
    <property type="protein sequence ID" value="GAA2143993.1"/>
    <property type="molecule type" value="Genomic_DNA"/>
</dbReference>
<feature type="domain" description="Ketosynthase family 3 (KS3)" evidence="9">
    <location>
        <begin position="2735"/>
        <end position="3160"/>
    </location>
</feature>
<dbReference type="InterPro" id="IPR042104">
    <property type="entry name" value="PKS_dehydratase_sf"/>
</dbReference>
<sequence length="4885" mass="510351">MRAEHDGPVAIVGLSCRMPGAAGPEEFWRLLRSGTDAVGEAPEQRRDAGTICDLSRLDVAPGARRGGFLDQVDGFDAAFFGISPREAAVIDPRQRLMLELAWEALEDAGIVPRRLRGGRAGVFVGAIGDDYASLGTRYGTGTITQHTATGLNRGIIANRVSYTLGLGGPSVTVDTGQSSSLVAVHMAGASVRRGESDLALAGGVNIAITPDGFIAADRFGGLSPDGRCHTFDARANGYVRGEGGAVVVLKPLARALADGDRVYCVIRGSAVNNDGAGEGLTVPAQAGQEEAIRIACRRAAAGPADVQYVELHGTGTRAGDPVEAAALGAVLGAPAGSEEMSRPLVVGSVKTNIGHLEGAAGIAGLVKTVLCIRHRELVPSLNFERPHPRIPLDRLNLRVQDAVSPWPQPSRPLVAGVSSFGMGGTNCHVVLSEPDIDESAGEVNAPAGVRPFLVSARSERALRAQAGLLREHLDTADPRPADLACSLATTRSAFEYRAAVLADDATGLARGLDALARGGSSPRLIRGRATGGQIAFLFAGGGTQRLGMGRDLYDAHEEFARSFDEACAHLDRHLDHRVPDVVFAACGTAEAALLDQTLYTQVGLFALEVALFRLLESWGVRPDYLMGHSSGEVVAAHCAGVLSLEDACTLAAARGRLMQALPAGGAMVSVQASEDELRPLVSERGAQASIAVINAPMATVLSGDEEAVLDIAGYWKDQGRKTKRLRISHASHSPHTEGMLEEFEGIARRLAFRPPRIPVVSNVTGQVAPDEDICAPRHWARQVRNTVRFMDGMRGLEALGVSTYVELGPGGELSAIGRDCVDPATAGFVPTLRDDRAEPRTLLGAVAELSVRGADVDWEAVLTGTGGRRIPLPTYPFQRERHWLRPPAMGKPDEPLMVEEPVQEDADARPDHDGDRPVSGLAMLEVVRAEAATVLGYDRPEAVEPQWTFRDLGFDSLTAVELRTRLVQATGLPLPSTVLFDHPSPEGLARHLAERAAGSSDPDPRVVPGPAATANEPVAIVAMACRYPGGVQSPEDLWELVAAGRDAISGFPDDRGWDLAALHDPDPGRTGTTYATAGGFVQGAGHFDPDLFGISPREAAAMDPQQRLLLETSWEVLERAGIDPTSLKGSRTGVFVGGTHQEYGPRLHEAGKDAEGYLLTGTTSSVMSGRIAYVFGLEGPAVTVDTACSSSLVALHQACQAVLRGECELALAAGVTVMSTPGMFTEFSRQRGLAPDGRCKPFAASADGTSWAEGAAVVLVEPLSAARRNGHRVLATVAGSATNQDGASNGLTAPSGPSQRRVIAHALAAAALSPDQVDAVEAHGTGTALGDPIEARALLAAYGRDRDRPLWLGSIKSNIGHTQAAAGLAGVIKMVQAMRHRTLPRTLHIDAPTPHVDWSAGKVALLTEPVDWSDSDRPRRAAVSSFGISGTNAHVILQEPPAEAPDERPGPASAQPGRVMPLALSAKSEPALRAQARRLREHVAALPNMRPLDVAYSLATTRAGLERRGVVLAGDRAAMTAGLEALAEGDTRSGVIRASARHGRVAVLFSGQGSQRPGMGRELYESFPVFAEAFDEICAHLDPILERPLREVMFTAPGQPDAVLLDQTEYAQPALFALEAALFRTAEAWGLLPDFVAGHSIGELTAAYVAGIFSLEDACALVAARGALMGRLPAGGAMAAVQATAEEVGRLLEGRVGRVSIAAVNGPASLVVSGDEPVVTEITDAFRAQGRRTRRLTVSHAFHSPRMEPMLAEFGEIAERLSYRAPRIPVVSNLTGAPGTAEELCSPQYWVDHVRRPVLFAACVGRLAAEGVTRLVELGPDGTLAALAEEILADGEGGAAALAVPVLHRDRPEAEAFTAALARLHAHGVALDWEGVFAGSGARRVELPTYSFQHRRYWTPVPRAAGSAADLGLDAADHPLLGAAVRGSDGDAVTLHGHLSLRTHPWLADHVVAGVPMVPATALMELALRAAEETGCDQVEELVLRAPLVLPPDGGMQVQVTVGGADASGRRPLTVDSRTADVRAGSDRPWTRNADGAVRTGSAPPPECEPAAWPPAGAVPVPLDGFYGDLARAGYEYGPAFQALTAAWRSGDEIFAEAALPGDLRDDAARFGIHPVLLDALLHARVGLDGQGDPDGMSPRLPFAWNGVTLHAAGATVLRARMSAGGTMTIIDGAGSPVATVDALALRAPARPMRPTAQAVRDSLFHLEWQPMPEASDVPGLTLTVADLRPDALRVEAAVVHETTERALRVVADWLAAEHPESARLAVLTRAAVAVHDGEDADPAQAAVWGLVRSAQAENPGRLLLADTDDEGDAAVLDACRVAVAADEPQLALRAEQLLVPRLARMPAPAPEAPEPDPSGTVLITGGTGTLGGLLARHLVAEHGVRHLVLAGRRGPAAPGAAELRAELAAAGARVTFAACDAADRADLAATLERIPDEHPLTGVVHAAGAVDDGIIPALTAERLDRTLRPKVDAALNLHELTRGLDLSMFVLYSSIAGTFGTPGQGNYAAANAALDALARHRRAHGLPGVSIAWGLWAPESAISGTLTDGGMARLRRAGIAPLSSEDGLALFDASVASSRVEVMAACLDLAALRTRTDGGPLPPMLRGLVRGRSRRAANGKPTTGLAGRLGALTEAEQHRELLGLVRAQVADVLGHASSGAVGDDRAFEDIGFDSLTAVELRNRLNTATGLRLPPTLLFDHPTVHRLAVRLQEELLDTAASRADVAPGPAEGAPDEPIAIVGMGCRYPGGVASPEDLWDLVAAGRDAISGFPDDRGWDLDGLYHPDPDHPGTSYTREGGFLHDAAQFDAEFFGISPREALAMDPQQRLLLETSWEALERAGIDPASLKGSPAGVFAGVMYYDYARGGRLPQAAEGYAVTGTSGSVVSGRVAYSFGLEGPAVTVDTACSSSLVALHLAAQALRRGECSLALVGGVTVMAAPDTFVEFSRQRGLAPDGRCKSFGASADGVAWSEGAGVLVLERLSQARRNGHPVLAVVRGTATNQDGASNGLTAPNGPSQQRVIRAALAAARLRPDQVDAVDGHGTGTTLGDPIEAQALLAAYGRDRSPDRPLRLGSVKSNIGHAQAAAGVAGVIKMVMAMRHGELPPSLHGAEPTPHVDWSAGAVSLLVEPVPWPRGDRPRRAGVSSFGISGTNAHVILEDAGEAAGTPARPSDDGATVIPWALSGRTEDALRAQAARLREFLATRPDLGSADVGFSLATTRTALEHRAVILVRDREEALRDLAELSQGRHTPDVVQGEVHADGRVAFLFPGQGAQRAGMGRGLYEAYPVFAEAFDQICERLDPKLGCSLREVVFGGEAPGGLSLDDTVYAQAGLFAVETSLFRLLAAWGIRPDFLLGHSIGELAAAHVAGVLSLDDACSLVAARGGLMQRLPGGGAMVAVEASEDEVLPLLAGRQQRVAIAALNGPSATVLSGHAEDVEAVAAHWRERGRKTRRLRVSHAFHSPRMEPMLADFRAVAAGLRFHPPEIPIVSNLTGEPVPAERICSADYWVEHICGAVRFADGVRWLGTQDVTACVELGPGVLTAMAQECLDVAPAMAPALRENRPEPEAVLGAVARAHTAGVPLDWAALFAPASPHRIDLPTYAFQRRPFWLTADTGRGDAAGLGLAAAEHPLLGASVGLADGDGTLFTGRLSLRTHPWLGDHRVLGTAVVPATAFLEMAVRAGDELGGGRVEELTLEAPLGVPAQDAVALQVRVMADSVPGRWTLSVHSRPEKAPAGTSWTRHATGALGSAASAPPTSVEAVWPPEGAEPIDVADLYERAAAGGLDYGPGFRRLRAVWRRGGEVFAEVGLDSDAGGAPEGFVAHPALLDAALQAGLPLIAEGEDGPGRMPFVCTGVDVFASGASALRVRVVPEGGDGIAVTAWDPEGRPVASFDSVALRPVPALRPRDGGEWLFHVDWTQLPGNVRGAPDPGCWAVLGADGLGLGRALESSGARMHHHPDLARLAASIEAGDPVPDVVALPCGDPEGAGDGEAAEQMTVAVLGTVQRWLADPRFESSRLAVFTRGAVQAGDGGEVADLACAPLWGLMRSAQAEHPGRFLIVDLDGDPASSRAVAGCLPTAADADEPQLAIRRGEVLVPRLTGTGTDPALTPPGGVRAWRMAAPGSATLEDLEFVPHPEAEARLGPGEVRVAVRAAGLNFRDVLIALGMYPDAGAPLGSEGAGVVTEVGAGVADLAVGDRVVGLIPSAFGPVATVDRRMLARIPAGWPYARAAAVPVAYLTAYYGLVDLAGLQPGESVLVHAATGGVGMAAVQLARHLGAEVFATASEGKWPALRSLGLDDAHIASSRDLGFEHRFLDATGGRGMDVVLDALNGEFVDASLRLLPRGGRFVEMGKTDIRDADEVAGSYPGVAYRAYDVLEAGPERIGRMLAEILGLFEREVLQPPPLRAWDLRQARQAFRFMSQARHIGKIVFTVPSASDPSGTVLITGGTGTLGRQVARHLVERHGMRHLLLTGRQGSRAPGAAELVAELTGLGAQVTVAACDAADRADLARLLAGVPAEHPLTAVVHAAGVVDDAVLGSMTPEQVARVMRPKVAAAMNLDELTRGPDLAEFVLFSSSAGVLGTPGQANYAAANTFEDALAARRKAQGLPAVSLAWGLWAETSRMTAHLDGADLARLGRSGVVPLPLEQGLALFDTARGDGRALLVPAWLDVPALRAQAGSGAPPAVLRALVGGAGRRTAGHGDRAAGPSLAERLARLPAGGRHGILLDVVRANAATVLGHRSADAVTTTATFKELGFDSLTAVEFRNRLSTAAGTRLPATLVFDHPTLDALARYLGTVLAGGEAAEPRPGAPAVLSELDRLETALGAAPGGWSGHQEVTARLEALLGRWRDRHAGAGAPATDRLETATSDEVIDFIDRELGIS</sequence>
<feature type="region of interest" description="N-terminal hotdog fold" evidence="6">
    <location>
        <begin position="1918"/>
        <end position="2045"/>
    </location>
</feature>
<dbReference type="CDD" id="cd08956">
    <property type="entry name" value="KR_3_FAS_SDR_x"/>
    <property type="match status" value="2"/>
</dbReference>
<dbReference type="Pfam" id="PF08240">
    <property type="entry name" value="ADH_N"/>
    <property type="match status" value="1"/>
</dbReference>
<dbReference type="SMART" id="SM00827">
    <property type="entry name" value="PKS_AT"/>
    <property type="match status" value="3"/>
</dbReference>
<feature type="compositionally biased region" description="Basic and acidic residues" evidence="7">
    <location>
        <begin position="2018"/>
        <end position="2030"/>
    </location>
</feature>
<dbReference type="Pfam" id="PF00550">
    <property type="entry name" value="PP-binding"/>
    <property type="match status" value="3"/>
</dbReference>
<dbReference type="Gene3D" id="3.40.50.11460">
    <property type="match status" value="1"/>
</dbReference>
<comment type="caution">
    <text evidence="11">The sequence shown here is derived from an EMBL/GenBank/DDBJ whole genome shotgun (WGS) entry which is preliminary data.</text>
</comment>
<dbReference type="InterPro" id="IPR020841">
    <property type="entry name" value="PKS_Beta-ketoAc_synthase_dom"/>
</dbReference>
<dbReference type="Gene3D" id="3.40.47.10">
    <property type="match status" value="3"/>
</dbReference>
<evidence type="ECO:0000256" key="3">
    <source>
        <dbReference type="ARBA" id="ARBA00022679"/>
    </source>
</evidence>
<evidence type="ECO:0000256" key="6">
    <source>
        <dbReference type="PROSITE-ProRule" id="PRU01363"/>
    </source>
</evidence>
<dbReference type="InterPro" id="IPR050091">
    <property type="entry name" value="PKS_NRPS_Biosynth_Enz"/>
</dbReference>
<keyword evidence="2" id="KW-0597">Phosphoprotein</keyword>
<keyword evidence="3" id="KW-0808">Transferase</keyword>
<dbReference type="InterPro" id="IPR018201">
    <property type="entry name" value="Ketoacyl_synth_AS"/>
</dbReference>
<dbReference type="InterPro" id="IPR014031">
    <property type="entry name" value="Ketoacyl_synth_C"/>
</dbReference>
<dbReference type="PROSITE" id="PS52019">
    <property type="entry name" value="PKS_MFAS_DH"/>
    <property type="match status" value="2"/>
</dbReference>
<feature type="domain" description="Ketosynthase family 3 (KS3)" evidence="9">
    <location>
        <begin position="6"/>
        <end position="433"/>
    </location>
</feature>
<feature type="domain" description="Carrier" evidence="8">
    <location>
        <begin position="2640"/>
        <end position="2715"/>
    </location>
</feature>
<dbReference type="InterPro" id="IPR014043">
    <property type="entry name" value="Acyl_transferase_dom"/>
</dbReference>
<dbReference type="InterPro" id="IPR016036">
    <property type="entry name" value="Malonyl_transacylase_ACP-bd"/>
</dbReference>
<evidence type="ECO:0000259" key="9">
    <source>
        <dbReference type="PROSITE" id="PS52004"/>
    </source>
</evidence>
<dbReference type="SUPFAM" id="SSF55048">
    <property type="entry name" value="Probable ACP-binding domain of malonyl-CoA ACP transacylase"/>
    <property type="match status" value="3"/>
</dbReference>
<evidence type="ECO:0000256" key="1">
    <source>
        <dbReference type="ARBA" id="ARBA00022450"/>
    </source>
</evidence>
<protein>
    <submittedName>
        <fullName evidence="11">Type I polyketide synthase</fullName>
    </submittedName>
</protein>
<dbReference type="InterPro" id="IPR013154">
    <property type="entry name" value="ADH-like_N"/>
</dbReference>
<dbReference type="Pfam" id="PF09277">
    <property type="entry name" value="Erythro-docking"/>
    <property type="match status" value="1"/>
</dbReference>
<feature type="active site" description="Proton donor; for dehydratase activity" evidence="6">
    <location>
        <position position="2119"/>
    </location>
</feature>
<dbReference type="InterPro" id="IPR001227">
    <property type="entry name" value="Ac_transferase_dom_sf"/>
</dbReference>
<reference evidence="11 12" key="1">
    <citation type="journal article" date="2019" name="Int. J. Syst. Evol. Microbiol.">
        <title>The Global Catalogue of Microorganisms (GCM) 10K type strain sequencing project: providing services to taxonomists for standard genome sequencing and annotation.</title>
        <authorList>
            <consortium name="The Broad Institute Genomics Platform"/>
            <consortium name="The Broad Institute Genome Sequencing Center for Infectious Disease"/>
            <person name="Wu L."/>
            <person name="Ma J."/>
        </authorList>
    </citation>
    <scope>NUCLEOTIDE SEQUENCE [LARGE SCALE GENOMIC DNA]</scope>
    <source>
        <strain evidence="11 12">JCM 13850</strain>
    </source>
</reference>
<dbReference type="InterPro" id="IPR032821">
    <property type="entry name" value="PKS_assoc"/>
</dbReference>
<keyword evidence="4" id="KW-0511">Multifunctional enzyme</keyword>
<dbReference type="Pfam" id="PF08659">
    <property type="entry name" value="KR"/>
    <property type="match status" value="2"/>
</dbReference>
<feature type="domain" description="Carrier" evidence="8">
    <location>
        <begin position="921"/>
        <end position="996"/>
    </location>
</feature>
<dbReference type="SUPFAM" id="SSF50129">
    <property type="entry name" value="GroES-like"/>
    <property type="match status" value="1"/>
</dbReference>
<feature type="domain" description="PKS/mFAS DH" evidence="10">
    <location>
        <begin position="1918"/>
        <end position="2218"/>
    </location>
</feature>
<dbReference type="Pfam" id="PF14765">
    <property type="entry name" value="PS-DH"/>
    <property type="match status" value="2"/>
</dbReference>
<evidence type="ECO:0000256" key="5">
    <source>
        <dbReference type="ARBA" id="ARBA00023315"/>
    </source>
</evidence>
<dbReference type="Pfam" id="PF00109">
    <property type="entry name" value="ketoacyl-synt"/>
    <property type="match status" value="3"/>
</dbReference>
<dbReference type="InterPro" id="IPR049552">
    <property type="entry name" value="PKS_DH_N"/>
</dbReference>
<dbReference type="SUPFAM" id="SSF51735">
    <property type="entry name" value="NAD(P)-binding Rossmann-fold domains"/>
    <property type="match status" value="5"/>
</dbReference>
<dbReference type="Gene3D" id="1.10.1200.10">
    <property type="entry name" value="ACP-like"/>
    <property type="match status" value="3"/>
</dbReference>
<feature type="region of interest" description="C-terminal hotdog fold" evidence="6">
    <location>
        <begin position="2058"/>
        <end position="2218"/>
    </location>
</feature>
<dbReference type="SMART" id="SM00822">
    <property type="entry name" value="PKS_KR"/>
    <property type="match status" value="2"/>
</dbReference>
<feature type="region of interest" description="N-terminal hotdog fold" evidence="6">
    <location>
        <begin position="3631"/>
        <end position="3756"/>
    </location>
</feature>
<dbReference type="InterPro" id="IPR055123">
    <property type="entry name" value="SpnB-like_Rossmann"/>
</dbReference>
<evidence type="ECO:0000259" key="10">
    <source>
        <dbReference type="PROSITE" id="PS52019"/>
    </source>
</evidence>
<dbReference type="InterPro" id="IPR006162">
    <property type="entry name" value="Ppantetheine_attach_site"/>
</dbReference>
<dbReference type="PROSITE" id="PS50075">
    <property type="entry name" value="CARRIER"/>
    <property type="match status" value="3"/>
</dbReference>
<dbReference type="InterPro" id="IPR020807">
    <property type="entry name" value="PKS_DH"/>
</dbReference>
<dbReference type="SMART" id="SM00825">
    <property type="entry name" value="PKS_KS"/>
    <property type="match status" value="3"/>
</dbReference>
<dbReference type="Pfam" id="PF22953">
    <property type="entry name" value="SpnB_Rossmann"/>
    <property type="match status" value="2"/>
</dbReference>
<dbReference type="InterPro" id="IPR057326">
    <property type="entry name" value="KR_dom"/>
</dbReference>
<dbReference type="Pfam" id="PF00698">
    <property type="entry name" value="Acyl_transf_1"/>
    <property type="match status" value="3"/>
</dbReference>
<keyword evidence="1" id="KW-0596">Phosphopantetheine</keyword>
<dbReference type="PANTHER" id="PTHR43775">
    <property type="entry name" value="FATTY ACID SYNTHASE"/>
    <property type="match status" value="1"/>
</dbReference>
<dbReference type="CDD" id="cd00833">
    <property type="entry name" value="PKS"/>
    <property type="match status" value="3"/>
</dbReference>
<dbReference type="Gene3D" id="3.90.180.10">
    <property type="entry name" value="Medium-chain alcohol dehydrogenases, catalytic domain"/>
    <property type="match status" value="1"/>
</dbReference>
<dbReference type="Gene3D" id="3.40.366.10">
    <property type="entry name" value="Malonyl-Coenzyme A Acyl Carrier Protein, domain 2"/>
    <property type="match status" value="3"/>
</dbReference>
<dbReference type="InterPro" id="IPR036347">
    <property type="entry name" value="DEBS_docking_sf"/>
</dbReference>
<dbReference type="SUPFAM" id="SSF101166">
    <property type="entry name" value="Docking domain A of the erythromycin polyketide synthase (DEBS)"/>
    <property type="match status" value="1"/>
</dbReference>
<dbReference type="SUPFAM" id="SSF52151">
    <property type="entry name" value="FabD/lysophospholipase-like"/>
    <property type="match status" value="3"/>
</dbReference>
<dbReference type="InterPro" id="IPR011032">
    <property type="entry name" value="GroES-like_sf"/>
</dbReference>
<dbReference type="InterPro" id="IPR016039">
    <property type="entry name" value="Thiolase-like"/>
</dbReference>
<dbReference type="SMART" id="SM00823">
    <property type="entry name" value="PKS_PP"/>
    <property type="match status" value="3"/>
</dbReference>
<dbReference type="InterPro" id="IPR036736">
    <property type="entry name" value="ACP-like_sf"/>
</dbReference>
<dbReference type="Gene3D" id="3.30.70.3290">
    <property type="match status" value="3"/>
</dbReference>
<dbReference type="SMART" id="SM00826">
    <property type="entry name" value="PKS_DH"/>
    <property type="match status" value="2"/>
</dbReference>
<feature type="domain" description="Carrier" evidence="8">
    <location>
        <begin position="4726"/>
        <end position="4801"/>
    </location>
</feature>
<dbReference type="CDD" id="cd05195">
    <property type="entry name" value="enoyl_red"/>
    <property type="match status" value="1"/>
</dbReference>
<evidence type="ECO:0000259" key="8">
    <source>
        <dbReference type="PROSITE" id="PS50075"/>
    </source>
</evidence>
<keyword evidence="5" id="KW-0012">Acyltransferase</keyword>
<evidence type="ECO:0000256" key="4">
    <source>
        <dbReference type="ARBA" id="ARBA00023268"/>
    </source>
</evidence>
<dbReference type="Pfam" id="PF02801">
    <property type="entry name" value="Ketoacyl-synt_C"/>
    <property type="match status" value="3"/>
</dbReference>
<dbReference type="Proteomes" id="UP001501020">
    <property type="component" value="Unassembled WGS sequence"/>
</dbReference>
<dbReference type="SMART" id="SM00829">
    <property type="entry name" value="PKS_ER"/>
    <property type="match status" value="1"/>
</dbReference>
<dbReference type="InterPro" id="IPR015357">
    <property type="entry name" value="EryA2_docking"/>
</dbReference>
<dbReference type="InterPro" id="IPR020806">
    <property type="entry name" value="PKS_PP-bd"/>
</dbReference>
<dbReference type="InterPro" id="IPR036291">
    <property type="entry name" value="NAD(P)-bd_dom_sf"/>
</dbReference>
<dbReference type="InterPro" id="IPR020843">
    <property type="entry name" value="ER"/>
</dbReference>
<dbReference type="PROSITE" id="PS00606">
    <property type="entry name" value="KS3_1"/>
    <property type="match status" value="2"/>
</dbReference>
<dbReference type="PANTHER" id="PTHR43775:SF51">
    <property type="entry name" value="INACTIVE PHENOLPHTHIOCEROL SYNTHESIS POLYKETIDE SYNTHASE TYPE I PKS1-RELATED"/>
    <property type="match status" value="1"/>
</dbReference>
<dbReference type="SUPFAM" id="SSF53901">
    <property type="entry name" value="Thiolase-like"/>
    <property type="match status" value="3"/>
</dbReference>
<feature type="domain" description="Ketosynthase family 3 (KS3)" evidence="9">
    <location>
        <begin position="1015"/>
        <end position="1439"/>
    </location>
</feature>
<dbReference type="InterPro" id="IPR049551">
    <property type="entry name" value="PKS_DH_C"/>
</dbReference>
<feature type="active site" description="Proton donor; for dehydratase activity" evidence="6">
    <location>
        <position position="3830"/>
    </location>
</feature>
<feature type="active site" description="Proton acceptor; for dehydratase activity" evidence="6">
    <location>
        <position position="1950"/>
    </location>
</feature>
<feature type="active site" description="Proton acceptor; for dehydratase activity" evidence="6">
    <location>
        <position position="3663"/>
    </location>
</feature>
<accession>A0ABN2ZLH0</accession>
<dbReference type="Gene3D" id="3.40.50.720">
    <property type="entry name" value="NAD(P)-binding Rossmann-like Domain"/>
    <property type="match status" value="2"/>
</dbReference>
<dbReference type="SMART" id="SM01294">
    <property type="entry name" value="PKS_PP_betabranch"/>
    <property type="match status" value="3"/>
</dbReference>
<gene>
    <name evidence="11" type="ORF">GCM10009727_43420</name>
</gene>
<evidence type="ECO:0000256" key="7">
    <source>
        <dbReference type="SAM" id="MobiDB-lite"/>
    </source>
</evidence>
<name>A0ABN2ZLH0_9ACTN</name>
<feature type="region of interest" description="C-terminal hotdog fold" evidence="6">
    <location>
        <begin position="3769"/>
        <end position="3908"/>
    </location>
</feature>
<evidence type="ECO:0000313" key="12">
    <source>
        <dbReference type="Proteomes" id="UP001501020"/>
    </source>
</evidence>
<proteinExistence type="predicted"/>
<evidence type="ECO:0000313" key="11">
    <source>
        <dbReference type="EMBL" id="GAA2143993.1"/>
    </source>
</evidence>
<dbReference type="RefSeq" id="WP_344269889.1">
    <property type="nucleotide sequence ID" value="NZ_BAAAMR010000037.1"/>
</dbReference>
<dbReference type="InterPro" id="IPR016035">
    <property type="entry name" value="Acyl_Trfase/lysoPLipase"/>
</dbReference>